<gene>
    <name evidence="1" type="ORF">CYMTET_40906</name>
</gene>
<reference evidence="1 2" key="1">
    <citation type="journal article" date="2015" name="Genome Biol. Evol.">
        <title>Comparative Genomics of a Bacterivorous Green Alga Reveals Evolutionary Causalities and Consequences of Phago-Mixotrophic Mode of Nutrition.</title>
        <authorList>
            <person name="Burns J.A."/>
            <person name="Paasch A."/>
            <person name="Narechania A."/>
            <person name="Kim E."/>
        </authorList>
    </citation>
    <scope>NUCLEOTIDE SEQUENCE [LARGE SCALE GENOMIC DNA]</scope>
    <source>
        <strain evidence="1 2">PLY_AMNH</strain>
    </source>
</reference>
<evidence type="ECO:0000313" key="2">
    <source>
        <dbReference type="Proteomes" id="UP001190700"/>
    </source>
</evidence>
<dbReference type="Proteomes" id="UP001190700">
    <property type="component" value="Unassembled WGS sequence"/>
</dbReference>
<proteinExistence type="predicted"/>
<protein>
    <submittedName>
        <fullName evidence="1">Uncharacterized protein</fullName>
    </submittedName>
</protein>
<dbReference type="EMBL" id="LGRX02027220">
    <property type="protein sequence ID" value="KAK3249673.1"/>
    <property type="molecule type" value="Genomic_DNA"/>
</dbReference>
<accession>A0AAE0C757</accession>
<comment type="caution">
    <text evidence="1">The sequence shown here is derived from an EMBL/GenBank/DDBJ whole genome shotgun (WGS) entry which is preliminary data.</text>
</comment>
<name>A0AAE0C757_9CHLO</name>
<evidence type="ECO:0000313" key="1">
    <source>
        <dbReference type="EMBL" id="KAK3249673.1"/>
    </source>
</evidence>
<dbReference type="AlphaFoldDB" id="A0AAE0C757"/>
<organism evidence="1 2">
    <name type="scientific">Cymbomonas tetramitiformis</name>
    <dbReference type="NCBI Taxonomy" id="36881"/>
    <lineage>
        <taxon>Eukaryota</taxon>
        <taxon>Viridiplantae</taxon>
        <taxon>Chlorophyta</taxon>
        <taxon>Pyramimonadophyceae</taxon>
        <taxon>Pyramimonadales</taxon>
        <taxon>Pyramimonadaceae</taxon>
        <taxon>Cymbomonas</taxon>
    </lineage>
</organism>
<keyword evidence="2" id="KW-1185">Reference proteome</keyword>
<sequence>MEEFQQMEAEVYSHYRNFSRDELQLLAVKHALLEQLQGGACELLNSRVRLVQRHLSPSGAPPQERPSVGGFVQGVRTVLQGAKQLQEVDRENVRLKQQIDHLNERLSTEMKVKLGGEEVEKSLLNSAEVILGRLRHCSNFMGEEVDDLVDDDVPCRDVRGATHLAQEGVNKLQGQKPDVEQYAKGLDLVLESAKTAIRGFATITEVVCAKLTSLQVSEWAA</sequence>